<dbReference type="AlphaFoldDB" id="A0A6L2NAV6"/>
<evidence type="ECO:0000313" key="3">
    <source>
        <dbReference type="EMBL" id="GEU82242.1"/>
    </source>
</evidence>
<dbReference type="EMBL" id="BKCJ010008442">
    <property type="protein sequence ID" value="GEU82242.1"/>
    <property type="molecule type" value="Genomic_DNA"/>
</dbReference>
<keyword evidence="2" id="KW-0472">Membrane</keyword>
<gene>
    <name evidence="3" type="ORF">Tci_054220</name>
</gene>
<sequence>MTPDLICPLTYQLLRSSFGDLGPDVSFDMSASPEYFSGLAFASLAEDDLNELIIKYKIPCDLHPWLPSKQFVMSELPDDAIGVYHPIFGFSIVRIPFSSFLLALIKHWKVHFSRLGPLASTGLLLSRHPDSAIDDPKPSAGSFNMEDVRRLSAHVVKLRDMPEGVLVLSRLSRVWNSRTCDPVLRGAMEMKLPFYCTLPTAVVDAVISDPTPKDLTASNLSAKVCYGPITGITTRTNLFADDSGAESDDDNDACFEILTITSIRSAAVIHSSRNQGGDSQRKGMMTDAAVAPPVGASRPRPSSSPASSFRDISGYAIHRDFSLFLLVLIMPSILMVVLLETTGAGLNDKLSLTKSLDNFHTKVARLSADLKRATILKAKKDEEILRLKANPSYRVHAELLSLAASALSMHRSKEEFDAVLKKISQFVPGAQDHEMTDGTVNAKPSSVFMQGASYAVDDAAELTLIGSEHVSSGSRDVFVALSAGEKGDGSLPSSTADEEAAAIP</sequence>
<organism evidence="3">
    <name type="scientific">Tanacetum cinerariifolium</name>
    <name type="common">Dalmatian daisy</name>
    <name type="synonym">Chrysanthemum cinerariifolium</name>
    <dbReference type="NCBI Taxonomy" id="118510"/>
    <lineage>
        <taxon>Eukaryota</taxon>
        <taxon>Viridiplantae</taxon>
        <taxon>Streptophyta</taxon>
        <taxon>Embryophyta</taxon>
        <taxon>Tracheophyta</taxon>
        <taxon>Spermatophyta</taxon>
        <taxon>Magnoliopsida</taxon>
        <taxon>eudicotyledons</taxon>
        <taxon>Gunneridae</taxon>
        <taxon>Pentapetalae</taxon>
        <taxon>asterids</taxon>
        <taxon>campanulids</taxon>
        <taxon>Asterales</taxon>
        <taxon>Asteraceae</taxon>
        <taxon>Asteroideae</taxon>
        <taxon>Anthemideae</taxon>
        <taxon>Anthemidinae</taxon>
        <taxon>Tanacetum</taxon>
    </lineage>
</organism>
<feature type="transmembrane region" description="Helical" evidence="2">
    <location>
        <begin position="321"/>
        <end position="339"/>
    </location>
</feature>
<feature type="region of interest" description="Disordered" evidence="1">
    <location>
        <begin position="484"/>
        <end position="504"/>
    </location>
</feature>
<proteinExistence type="predicted"/>
<keyword evidence="2" id="KW-0812">Transmembrane</keyword>
<comment type="caution">
    <text evidence="3">The sequence shown here is derived from an EMBL/GenBank/DDBJ whole genome shotgun (WGS) entry which is preliminary data.</text>
</comment>
<evidence type="ECO:0000256" key="2">
    <source>
        <dbReference type="SAM" id="Phobius"/>
    </source>
</evidence>
<feature type="transmembrane region" description="Helical" evidence="2">
    <location>
        <begin position="83"/>
        <end position="105"/>
    </location>
</feature>
<evidence type="ECO:0000256" key="1">
    <source>
        <dbReference type="SAM" id="MobiDB-lite"/>
    </source>
</evidence>
<name>A0A6L2NAV6_TANCI</name>
<accession>A0A6L2NAV6</accession>
<keyword evidence="2" id="KW-1133">Transmembrane helix</keyword>
<reference evidence="3" key="1">
    <citation type="journal article" date="2019" name="Sci. Rep.">
        <title>Draft genome of Tanacetum cinerariifolium, the natural source of mosquito coil.</title>
        <authorList>
            <person name="Yamashiro T."/>
            <person name="Shiraishi A."/>
            <person name="Satake H."/>
            <person name="Nakayama K."/>
        </authorList>
    </citation>
    <scope>NUCLEOTIDE SEQUENCE</scope>
</reference>
<protein>
    <submittedName>
        <fullName evidence="3">Uncharacterized protein</fullName>
    </submittedName>
</protein>